<evidence type="ECO:0000313" key="2">
    <source>
        <dbReference type="EMBL" id="MCB4821540.1"/>
    </source>
</evidence>
<gene>
    <name evidence="2" type="ORF">LHA35_07320</name>
</gene>
<accession>A0A9X1IEC5</accession>
<comment type="caution">
    <text evidence="2">The sequence shown here is derived from an EMBL/GenBank/DDBJ whole genome shotgun (WGS) entry which is preliminary data.</text>
</comment>
<reference evidence="2" key="1">
    <citation type="submission" date="2021-10" db="EMBL/GenBank/DDBJ databases">
        <title>Roseicella aerolatum sp. nov., isolated from aerosols of e-waste dismantling site.</title>
        <authorList>
            <person name="Qin T."/>
        </authorList>
    </citation>
    <scope>NUCLEOTIDE SEQUENCE</scope>
    <source>
        <strain evidence="2">GB24</strain>
    </source>
</reference>
<organism evidence="2 3">
    <name type="scientific">Roseicella aerolata</name>
    <dbReference type="NCBI Taxonomy" id="2883479"/>
    <lineage>
        <taxon>Bacteria</taxon>
        <taxon>Pseudomonadati</taxon>
        <taxon>Pseudomonadota</taxon>
        <taxon>Alphaproteobacteria</taxon>
        <taxon>Acetobacterales</taxon>
        <taxon>Roseomonadaceae</taxon>
        <taxon>Roseicella</taxon>
    </lineage>
</organism>
<keyword evidence="3" id="KW-1185">Reference proteome</keyword>
<dbReference type="Proteomes" id="UP001139311">
    <property type="component" value="Unassembled WGS sequence"/>
</dbReference>
<protein>
    <recommendedName>
        <fullName evidence="4">DUF1795 domain-containing protein</fullName>
    </recommendedName>
</protein>
<evidence type="ECO:0000313" key="3">
    <source>
        <dbReference type="Proteomes" id="UP001139311"/>
    </source>
</evidence>
<feature type="signal peptide" evidence="1">
    <location>
        <begin position="1"/>
        <end position="20"/>
    </location>
</feature>
<dbReference type="EMBL" id="JAJAQI010000008">
    <property type="protein sequence ID" value="MCB4821540.1"/>
    <property type="molecule type" value="Genomic_DNA"/>
</dbReference>
<dbReference type="RefSeq" id="WP_226606396.1">
    <property type="nucleotide sequence ID" value="NZ_JAJAQI010000008.1"/>
</dbReference>
<evidence type="ECO:0008006" key="4">
    <source>
        <dbReference type="Google" id="ProtNLM"/>
    </source>
</evidence>
<proteinExistence type="predicted"/>
<name>A0A9X1IEC5_9PROT</name>
<feature type="chain" id="PRO_5040892078" description="DUF1795 domain-containing protein" evidence="1">
    <location>
        <begin position="21"/>
        <end position="162"/>
    </location>
</feature>
<keyword evidence="1" id="KW-0732">Signal</keyword>
<dbReference type="AlphaFoldDB" id="A0A9X1IEC5"/>
<evidence type="ECO:0000256" key="1">
    <source>
        <dbReference type="SAM" id="SignalP"/>
    </source>
</evidence>
<sequence length="162" mass="17448">MRRHLLLLPLALLAASGAAAQAPFRLPEGERMRLATQGLGWTVLRDLAAPRGAAETGMLLIRAQRPVPPAARRGHLARTLRHLRPFHFDALPAATRTEMAGLPADRLEARGIGQPSGVPVVVRATCLYGPARSWLLIASAPVADWPGLEPELTRLLDGFRPG</sequence>